<dbReference type="OrthoDB" id="9790303at2"/>
<dbReference type="InterPro" id="IPR036429">
    <property type="entry name" value="SpoA-like_sf"/>
</dbReference>
<dbReference type="GO" id="GO:0003774">
    <property type="term" value="F:cytoskeletal motor activity"/>
    <property type="evidence" value="ECO:0007669"/>
    <property type="project" value="InterPro"/>
</dbReference>
<dbReference type="SUPFAM" id="SSF101801">
    <property type="entry name" value="Surface presentation of antigens (SPOA)"/>
    <property type="match status" value="1"/>
</dbReference>
<accession>A0A2G8RHP0</accession>
<evidence type="ECO:0000256" key="5">
    <source>
        <dbReference type="ARBA" id="ARBA00022500"/>
    </source>
</evidence>
<evidence type="ECO:0000256" key="1">
    <source>
        <dbReference type="ARBA" id="ARBA00004413"/>
    </source>
</evidence>
<keyword evidence="10" id="KW-1185">Reference proteome</keyword>
<dbReference type="InterPro" id="IPR001172">
    <property type="entry name" value="FliN_T3SS_HrcQb"/>
</dbReference>
<dbReference type="GO" id="GO:0071973">
    <property type="term" value="P:bacterial-type flagellum-dependent cell motility"/>
    <property type="evidence" value="ECO:0007669"/>
    <property type="project" value="InterPro"/>
</dbReference>
<dbReference type="PANTHER" id="PTHR43484">
    <property type="match status" value="1"/>
</dbReference>
<dbReference type="GO" id="GO:0009425">
    <property type="term" value="C:bacterial-type flagellum basal body"/>
    <property type="evidence" value="ECO:0007669"/>
    <property type="project" value="InterPro"/>
</dbReference>
<dbReference type="PRINTS" id="PR00956">
    <property type="entry name" value="FLGMOTORFLIN"/>
</dbReference>
<evidence type="ECO:0000259" key="8">
    <source>
        <dbReference type="Pfam" id="PF01052"/>
    </source>
</evidence>
<evidence type="ECO:0000313" key="9">
    <source>
        <dbReference type="EMBL" id="PIL21069.1"/>
    </source>
</evidence>
<organism evidence="9 10">
    <name type="scientific">Puniceibacterium antarcticum</name>
    <dbReference type="NCBI Taxonomy" id="1206336"/>
    <lineage>
        <taxon>Bacteria</taxon>
        <taxon>Pseudomonadati</taxon>
        <taxon>Pseudomonadota</taxon>
        <taxon>Alphaproteobacteria</taxon>
        <taxon>Rhodobacterales</taxon>
        <taxon>Paracoccaceae</taxon>
        <taxon>Puniceibacterium</taxon>
    </lineage>
</organism>
<dbReference type="Gene3D" id="2.30.330.10">
    <property type="entry name" value="SpoA-like"/>
    <property type="match status" value="1"/>
</dbReference>
<comment type="subcellular location">
    <subcellularLocation>
        <location evidence="1">Cell membrane</location>
        <topology evidence="1">Peripheral membrane protein</topology>
        <orientation evidence="1">Cytoplasmic side</orientation>
    </subcellularLocation>
</comment>
<keyword evidence="6" id="KW-0283">Flagellar rotation</keyword>
<dbReference type="RefSeq" id="WP_099910057.1">
    <property type="nucleotide sequence ID" value="NZ_AWWI01000047.1"/>
</dbReference>
<sequence>MDNATRETSGRSDGAMPFTSVPIEITVSVGRARPLVRDLLKLEEGSVLTLDRRIDDPVELYVGDQLIAIGALEVIESEGQSMLAVRVTEVADFQAPA</sequence>
<evidence type="ECO:0000313" key="10">
    <source>
        <dbReference type="Proteomes" id="UP000231259"/>
    </source>
</evidence>
<comment type="caution">
    <text evidence="9">The sequence shown here is derived from an EMBL/GenBank/DDBJ whole genome shotgun (WGS) entry which is preliminary data.</text>
</comment>
<feature type="domain" description="Flagellar motor switch protein FliN-like C-terminal" evidence="8">
    <location>
        <begin position="20"/>
        <end position="91"/>
    </location>
</feature>
<dbReference type="AlphaFoldDB" id="A0A2G8RHP0"/>
<dbReference type="InterPro" id="IPR051469">
    <property type="entry name" value="FliN/MopA/SpaO"/>
</dbReference>
<evidence type="ECO:0000256" key="3">
    <source>
        <dbReference type="ARBA" id="ARBA00021897"/>
    </source>
</evidence>
<dbReference type="PANTHER" id="PTHR43484:SF1">
    <property type="entry name" value="FLAGELLAR MOTOR SWITCH PROTEIN FLIN"/>
    <property type="match status" value="1"/>
</dbReference>
<protein>
    <recommendedName>
        <fullName evidence="3">Flagellar motor switch protein FliN</fullName>
    </recommendedName>
</protein>
<evidence type="ECO:0000256" key="4">
    <source>
        <dbReference type="ARBA" id="ARBA00022475"/>
    </source>
</evidence>
<dbReference type="GO" id="GO:0006935">
    <property type="term" value="P:chemotaxis"/>
    <property type="evidence" value="ECO:0007669"/>
    <property type="project" value="UniProtKB-KW"/>
</dbReference>
<evidence type="ECO:0000256" key="7">
    <source>
        <dbReference type="ARBA" id="ARBA00023136"/>
    </source>
</evidence>
<dbReference type="InterPro" id="IPR001543">
    <property type="entry name" value="FliN-like_C"/>
</dbReference>
<keyword evidence="7" id="KW-0472">Membrane</keyword>
<keyword evidence="5" id="KW-0145">Chemotaxis</keyword>
<evidence type="ECO:0000256" key="2">
    <source>
        <dbReference type="ARBA" id="ARBA00009226"/>
    </source>
</evidence>
<evidence type="ECO:0000256" key="6">
    <source>
        <dbReference type="ARBA" id="ARBA00022779"/>
    </source>
</evidence>
<dbReference type="EMBL" id="AWWI01000047">
    <property type="protein sequence ID" value="PIL21069.1"/>
    <property type="molecule type" value="Genomic_DNA"/>
</dbReference>
<keyword evidence="4" id="KW-1003">Cell membrane</keyword>
<proteinExistence type="inferred from homology"/>
<comment type="similarity">
    <text evidence="2">Belongs to the FliN/MopA/SpaO family.</text>
</comment>
<dbReference type="Pfam" id="PF01052">
    <property type="entry name" value="FliMN_C"/>
    <property type="match status" value="1"/>
</dbReference>
<reference evidence="9 10" key="1">
    <citation type="submission" date="2013-09" db="EMBL/GenBank/DDBJ databases">
        <title>Genome sequencing of Phaeobacter antarcticus sp. nov. SM1211.</title>
        <authorList>
            <person name="Zhang X.-Y."/>
            <person name="Liu C."/>
            <person name="Chen X.-L."/>
            <person name="Xie B.-B."/>
            <person name="Qin Q.-L."/>
            <person name="Rong J.-C."/>
            <person name="Zhang Y.-Z."/>
        </authorList>
    </citation>
    <scope>NUCLEOTIDE SEQUENCE [LARGE SCALE GENOMIC DNA]</scope>
    <source>
        <strain evidence="9 10">SM1211</strain>
    </source>
</reference>
<dbReference type="Proteomes" id="UP000231259">
    <property type="component" value="Unassembled WGS sequence"/>
</dbReference>
<name>A0A2G8RHP0_9RHOB</name>
<dbReference type="GO" id="GO:0005886">
    <property type="term" value="C:plasma membrane"/>
    <property type="evidence" value="ECO:0007669"/>
    <property type="project" value="UniProtKB-SubCell"/>
</dbReference>
<gene>
    <name evidence="9" type="ORF">P775_05865</name>
</gene>